<dbReference type="SUPFAM" id="SSF89796">
    <property type="entry name" value="CoA-transferase family III (CaiB/BaiF)"/>
    <property type="match status" value="2"/>
</dbReference>
<sequence>MPAAGDLPLAGLRVIDLADGKAEMCGRFLADLGADVIRVEPPGGAPTRRREPLHDGVSLYFATHNAGKRGITLDLHDPADRDRLLGLAAGADFLIETERPGTLDALGLGADALLARNPALVVISITDFGQSGPYRDWAGTDWTHLALGGVLSRSGIPGRAPVVPPGPLAYESAAVQAAWAGLLAYTNRLETGRGDHVDCSVYEMTAQVLDPGFGIGGSATGGVPATELPRGRPDAGSLYPIFPCADGYVRICVLAKRQWRGMFGWLGEPEEFADPKYDTLAGRYGATERLHALIGELFKDRTRDELVAQGQERGVPIASLLAPGEVLAGPHFRARGGLVDAEVAPGLTGRLPSGYVELDGVRAGFRGRAPEVGEHDDEVFAEPPPATPAPAEGATRRPLGGPTPSPASAGDVPRRRPLDGLRVLDLGVIVVGAELGRLLADQGAEVIKIESRAYPDGSRQSLTGEAISAGFAWGHRNKLSAGINLRSPEGLELFKRLAATSDVILSNFKPGTLESLGLGYDVISELNPRIVMADSSALGPTGPWSRRMGYGPLVRASAGLTGLWRDTGVEAGFCDAITIYPDHLAARVGAVAVLAALIRRRRTGRGGTVSVSQAEVILTQLSTSLLRESLEPGSFTAHGNSGEWDAPQGLYPCAGDDEWCVVSVEGDEQWRSLCGVIGRADLLADERLATAAGRRAQRGLLDAAVTAWTSATPPREAMERLQAAGVPAGAMQRVIEYLDDPQLAARGFLREMRHPRIGHAMRTENGPATFGGVADPELRPAPLAGEHTRTVAAKLLGLAEPEIRALIEAGVLEEPAEGVDHG</sequence>
<dbReference type="InterPro" id="IPR003673">
    <property type="entry name" value="CoA-Trfase_fam_III"/>
</dbReference>
<comment type="caution">
    <text evidence="4">The sequence shown here is derived from an EMBL/GenBank/DDBJ whole genome shotgun (WGS) entry which is preliminary data.</text>
</comment>
<dbReference type="InterPro" id="IPR023606">
    <property type="entry name" value="CoA-Trfase_III_dom_1_sf"/>
</dbReference>
<dbReference type="PANTHER" id="PTHR48228:SF6">
    <property type="entry name" value="L-CARNITINE COA-TRANSFERASE"/>
    <property type="match status" value="1"/>
</dbReference>
<proteinExistence type="inferred from homology"/>
<protein>
    <submittedName>
        <fullName evidence="4">Crotonobetainyl-CoA:carnitine CoA-transferase CaiB-like acyl-CoA transferase</fullName>
    </submittedName>
</protein>
<accession>A0ABR9LM55</accession>
<dbReference type="Gene3D" id="3.40.50.10540">
    <property type="entry name" value="Crotonobetainyl-coa:carnitine coa-transferase, domain 1"/>
    <property type="match status" value="2"/>
</dbReference>
<evidence type="ECO:0000313" key="4">
    <source>
        <dbReference type="EMBL" id="MBE1581750.1"/>
    </source>
</evidence>
<feature type="compositionally biased region" description="Low complexity" evidence="3">
    <location>
        <begin position="389"/>
        <end position="398"/>
    </location>
</feature>
<dbReference type="InterPro" id="IPR044855">
    <property type="entry name" value="CoA-Trfase_III_dom3_sf"/>
</dbReference>
<reference evidence="4 5" key="1">
    <citation type="submission" date="2020-10" db="EMBL/GenBank/DDBJ databases">
        <title>Sequencing the genomes of 1000 actinobacteria strains.</title>
        <authorList>
            <person name="Klenk H.-P."/>
        </authorList>
    </citation>
    <scope>NUCLEOTIDE SEQUENCE [LARGE SCALE GENOMIC DNA]</scope>
    <source>
        <strain evidence="4 5">DSM 43173</strain>
    </source>
</reference>
<dbReference type="RefSeq" id="WP_192783157.1">
    <property type="nucleotide sequence ID" value="NZ_JADBEK010000001.1"/>
</dbReference>
<organism evidence="4 5">
    <name type="scientific">Nonomuraea angiospora</name>
    <dbReference type="NCBI Taxonomy" id="46172"/>
    <lineage>
        <taxon>Bacteria</taxon>
        <taxon>Bacillati</taxon>
        <taxon>Actinomycetota</taxon>
        <taxon>Actinomycetes</taxon>
        <taxon>Streptosporangiales</taxon>
        <taxon>Streptosporangiaceae</taxon>
        <taxon>Nonomuraea</taxon>
    </lineage>
</organism>
<dbReference type="EMBL" id="JADBEK010000001">
    <property type="protein sequence ID" value="MBE1581750.1"/>
    <property type="molecule type" value="Genomic_DNA"/>
</dbReference>
<evidence type="ECO:0000256" key="1">
    <source>
        <dbReference type="ARBA" id="ARBA00008383"/>
    </source>
</evidence>
<keyword evidence="2" id="KW-0808">Transferase</keyword>
<dbReference type="InterPro" id="IPR050509">
    <property type="entry name" value="CoA-transferase_III"/>
</dbReference>
<dbReference type="Gene3D" id="3.30.1540.10">
    <property type="entry name" value="formyl-coa transferase, domain 3"/>
    <property type="match status" value="2"/>
</dbReference>
<evidence type="ECO:0000256" key="3">
    <source>
        <dbReference type="SAM" id="MobiDB-lite"/>
    </source>
</evidence>
<name>A0ABR9LM55_9ACTN</name>
<evidence type="ECO:0000313" key="5">
    <source>
        <dbReference type="Proteomes" id="UP000633509"/>
    </source>
</evidence>
<dbReference type="Proteomes" id="UP000633509">
    <property type="component" value="Unassembled WGS sequence"/>
</dbReference>
<evidence type="ECO:0000256" key="2">
    <source>
        <dbReference type="ARBA" id="ARBA00022679"/>
    </source>
</evidence>
<dbReference type="Pfam" id="PF02515">
    <property type="entry name" value="CoA_transf_3"/>
    <property type="match status" value="2"/>
</dbReference>
<comment type="similarity">
    <text evidence="1">Belongs to the CoA-transferase III family.</text>
</comment>
<dbReference type="PANTHER" id="PTHR48228">
    <property type="entry name" value="SUCCINYL-COA--D-CITRAMALATE COA-TRANSFERASE"/>
    <property type="match status" value="1"/>
</dbReference>
<keyword evidence="5" id="KW-1185">Reference proteome</keyword>
<gene>
    <name evidence="4" type="ORF">H4W80_000008</name>
</gene>
<feature type="region of interest" description="Disordered" evidence="3">
    <location>
        <begin position="373"/>
        <end position="414"/>
    </location>
</feature>